<dbReference type="SUPFAM" id="SSF54285">
    <property type="entry name" value="MoaD/ThiS"/>
    <property type="match status" value="1"/>
</dbReference>
<dbReference type="STRING" id="282676.B6F84_07430"/>
<dbReference type="KEGG" id="aman:B6F84_07430"/>
<evidence type="ECO:0000313" key="1">
    <source>
        <dbReference type="EMBL" id="ARM75879.1"/>
    </source>
</evidence>
<dbReference type="OrthoDB" id="36811at2157"/>
<evidence type="ECO:0008006" key="3">
    <source>
        <dbReference type="Google" id="ProtNLM"/>
    </source>
</evidence>
<keyword evidence="2" id="KW-1185">Reference proteome</keyword>
<gene>
    <name evidence="1" type="ORF">B6F84_07430</name>
</gene>
<dbReference type="InterPro" id="IPR012675">
    <property type="entry name" value="Beta-grasp_dom_sf"/>
</dbReference>
<reference evidence="1 2" key="1">
    <citation type="submission" date="2017-03" db="EMBL/GenBank/DDBJ databases">
        <title>Sulfur activation and transportation mechanism of thermophilic Archaea Acidianus manzaensis YN-25.</title>
        <authorList>
            <person name="Ma Y."/>
            <person name="Yang Y."/>
            <person name="Xia J."/>
        </authorList>
    </citation>
    <scope>NUCLEOTIDE SEQUENCE [LARGE SCALE GENOMIC DNA]</scope>
    <source>
        <strain evidence="1 2">YN-25</strain>
    </source>
</reference>
<organism evidence="1 2">
    <name type="scientific">Acidianus manzaensis</name>
    <dbReference type="NCBI Taxonomy" id="282676"/>
    <lineage>
        <taxon>Archaea</taxon>
        <taxon>Thermoproteota</taxon>
        <taxon>Thermoprotei</taxon>
        <taxon>Sulfolobales</taxon>
        <taxon>Sulfolobaceae</taxon>
        <taxon>Acidianus</taxon>
    </lineage>
</organism>
<proteinExistence type="predicted"/>
<dbReference type="Proteomes" id="UP000193404">
    <property type="component" value="Chromosome"/>
</dbReference>
<dbReference type="GeneID" id="41590739"/>
<name>A0A1W6K041_9CREN</name>
<dbReference type="InterPro" id="IPR016155">
    <property type="entry name" value="Mopterin_synth/thiamin_S_b"/>
</dbReference>
<accession>A0A1W6K041</accession>
<dbReference type="AlphaFoldDB" id="A0A1W6K041"/>
<dbReference type="EMBL" id="CP020477">
    <property type="protein sequence ID" value="ARM75879.1"/>
    <property type="molecule type" value="Genomic_DNA"/>
</dbReference>
<sequence>MTKVILLGPLSQTFGFKEKEIQANTLFDIINAVDSGKHILIDGEKIRSGFIILIDGIDSRLYSNANIKQDSVISIIPVNHGG</sequence>
<dbReference type="RefSeq" id="WP_148691660.1">
    <property type="nucleotide sequence ID" value="NZ_CP020477.1"/>
</dbReference>
<protein>
    <recommendedName>
        <fullName evidence="3">Ubiquitin</fullName>
    </recommendedName>
</protein>
<dbReference type="Gene3D" id="3.10.20.30">
    <property type="match status" value="1"/>
</dbReference>
<evidence type="ECO:0000313" key="2">
    <source>
        <dbReference type="Proteomes" id="UP000193404"/>
    </source>
</evidence>